<protein>
    <submittedName>
        <fullName evidence="1">Uncharacterized protein</fullName>
    </submittedName>
</protein>
<proteinExistence type="predicted"/>
<dbReference type="EMBL" id="KZ989215">
    <property type="protein sequence ID" value="RKP27390.1"/>
    <property type="molecule type" value="Genomic_DNA"/>
</dbReference>
<dbReference type="Proteomes" id="UP000278143">
    <property type="component" value="Unassembled WGS sequence"/>
</dbReference>
<gene>
    <name evidence="1" type="ORF">SYNPS1DRAFT_26949</name>
</gene>
<organism evidence="1 2">
    <name type="scientific">Syncephalis pseudoplumigaleata</name>
    <dbReference type="NCBI Taxonomy" id="1712513"/>
    <lineage>
        <taxon>Eukaryota</taxon>
        <taxon>Fungi</taxon>
        <taxon>Fungi incertae sedis</taxon>
        <taxon>Zoopagomycota</taxon>
        <taxon>Zoopagomycotina</taxon>
        <taxon>Zoopagomycetes</taxon>
        <taxon>Zoopagales</taxon>
        <taxon>Piptocephalidaceae</taxon>
        <taxon>Syncephalis</taxon>
    </lineage>
</organism>
<dbReference type="AlphaFoldDB" id="A0A4P9Z6T4"/>
<evidence type="ECO:0000313" key="1">
    <source>
        <dbReference type="EMBL" id="RKP27390.1"/>
    </source>
</evidence>
<keyword evidence="2" id="KW-1185">Reference proteome</keyword>
<reference evidence="2" key="1">
    <citation type="journal article" date="2018" name="Nat. Microbiol.">
        <title>Leveraging single-cell genomics to expand the fungal tree of life.</title>
        <authorList>
            <person name="Ahrendt S.R."/>
            <person name="Quandt C.A."/>
            <person name="Ciobanu D."/>
            <person name="Clum A."/>
            <person name="Salamov A."/>
            <person name="Andreopoulos B."/>
            <person name="Cheng J.F."/>
            <person name="Woyke T."/>
            <person name="Pelin A."/>
            <person name="Henrissat B."/>
            <person name="Reynolds N.K."/>
            <person name="Benny G.L."/>
            <person name="Smith M.E."/>
            <person name="James T.Y."/>
            <person name="Grigoriev I.V."/>
        </authorList>
    </citation>
    <scope>NUCLEOTIDE SEQUENCE [LARGE SCALE GENOMIC DNA]</scope>
    <source>
        <strain evidence="2">Benny S71-1</strain>
    </source>
</reference>
<dbReference type="OrthoDB" id="10438043at2759"/>
<evidence type="ECO:0000313" key="2">
    <source>
        <dbReference type="Proteomes" id="UP000278143"/>
    </source>
</evidence>
<sequence length="495" mass="55815">MPCSRLELLLVSRAADRLLSMLDDDALLELELAGRGVQAKIRMAGTYWRGLYGRRYPWRYVTTERALLLSYRNQCWRAANKSPIGLAHSAFCYRQRVEANWRGLRHQHRCYPQYAIGGNISDEAAHRAMCASSIFLGEPDFAGTDMVCLRPSMLPARISDAPTVESSIVSCTRLSAEQLPPPRPGVHYWQSIIATNEHYTLVQHKDGYYARPTYGDHAWIKIDMPILGGFDDNAYAVRSSGRWVFISTYRAITHSEAWLVNMATGHARDMADQLCSSDFIVASDHASVTLVSYSHCASDPLAIAWRLVRCSLLPAASTTTEKHQLAQTIMQGQYRLPQPIDRPKISPLDAGYVYISDSQAYEKPIVAIYPIGAASLQHPVCSFRRVYSIFRLNRTSAVVHVHGAYHIVDLPRGTVMRSFVFSACSRIHPIIGPLCLFSHYNYFAIIDISRGQPTGRGINCLDKGQGTYHLHPSFFLFQQYMMQEVSIFDFTMTDE</sequence>
<name>A0A4P9Z6T4_9FUNG</name>
<accession>A0A4P9Z6T4</accession>